<proteinExistence type="predicted"/>
<keyword evidence="1" id="KW-0732">Signal</keyword>
<feature type="chain" id="PRO_5013841928" evidence="1">
    <location>
        <begin position="18"/>
        <end position="318"/>
    </location>
</feature>
<dbReference type="EMBL" id="PDUG01000004">
    <property type="protein sequence ID" value="PIC35457.1"/>
    <property type="molecule type" value="Genomic_DNA"/>
</dbReference>
<dbReference type="SUPFAM" id="SSF49777">
    <property type="entry name" value="PEBP-like"/>
    <property type="match status" value="1"/>
</dbReference>
<dbReference type="PANTHER" id="PTHR11362">
    <property type="entry name" value="PHOSPHATIDYLETHANOLAMINE-BINDING PROTEIN"/>
    <property type="match status" value="1"/>
</dbReference>
<comment type="caution">
    <text evidence="2">The sequence shown here is derived from an EMBL/GenBank/DDBJ whole genome shotgun (WGS) entry which is preliminary data.</text>
</comment>
<reference evidence="3" key="1">
    <citation type="submission" date="2017-10" db="EMBL/GenBank/DDBJ databases">
        <title>Rapid genome shrinkage in a self-fertile nematode reveals novel sperm competition proteins.</title>
        <authorList>
            <person name="Yin D."/>
            <person name="Schwarz E.M."/>
            <person name="Thomas C.G."/>
            <person name="Felde R.L."/>
            <person name="Korf I.F."/>
            <person name="Cutter A.D."/>
            <person name="Schartner C.M."/>
            <person name="Ralston E.J."/>
            <person name="Meyer B.J."/>
            <person name="Haag E.S."/>
        </authorList>
    </citation>
    <scope>NUCLEOTIDE SEQUENCE [LARGE SCALE GENOMIC DNA]</scope>
    <source>
        <strain evidence="3">JU1422</strain>
    </source>
</reference>
<dbReference type="InterPro" id="IPR028150">
    <property type="entry name" value="Lustrin_cystein"/>
</dbReference>
<name>A0A2G5U7H3_9PELO</name>
<gene>
    <name evidence="2" type="primary">Cni-C26B2.8</name>
    <name evidence="2" type="synonym">Cnig_chr_IV.g14816</name>
    <name evidence="2" type="ORF">B9Z55_014816</name>
</gene>
<evidence type="ECO:0000256" key="1">
    <source>
        <dbReference type="SAM" id="SignalP"/>
    </source>
</evidence>
<evidence type="ECO:0000313" key="2">
    <source>
        <dbReference type="EMBL" id="PIC35457.1"/>
    </source>
</evidence>
<dbReference type="Proteomes" id="UP000230233">
    <property type="component" value="Chromosome IV"/>
</dbReference>
<dbReference type="Pfam" id="PF14625">
    <property type="entry name" value="Lustrin_cystein"/>
    <property type="match status" value="2"/>
</dbReference>
<keyword evidence="3" id="KW-1185">Reference proteome</keyword>
<dbReference type="Gene3D" id="3.90.280.10">
    <property type="entry name" value="PEBP-like"/>
    <property type="match status" value="1"/>
</dbReference>
<protein>
    <submittedName>
        <fullName evidence="2">Uncharacterized protein</fullName>
    </submittedName>
</protein>
<dbReference type="PANTHER" id="PTHR11362:SF146">
    <property type="entry name" value="C3H1-TYPE DOMAIN-CONTAINING PROTEIN"/>
    <property type="match status" value="1"/>
</dbReference>
<dbReference type="InterPro" id="IPR036610">
    <property type="entry name" value="PEBP-like_sf"/>
</dbReference>
<evidence type="ECO:0000313" key="3">
    <source>
        <dbReference type="Proteomes" id="UP000230233"/>
    </source>
</evidence>
<accession>A0A2G5U7H3</accession>
<dbReference type="OrthoDB" id="5771237at2759"/>
<dbReference type="InterPro" id="IPR035810">
    <property type="entry name" value="PEBP_euk"/>
</dbReference>
<organism evidence="2 3">
    <name type="scientific">Caenorhabditis nigoni</name>
    <dbReference type="NCBI Taxonomy" id="1611254"/>
    <lineage>
        <taxon>Eukaryota</taxon>
        <taxon>Metazoa</taxon>
        <taxon>Ecdysozoa</taxon>
        <taxon>Nematoda</taxon>
        <taxon>Chromadorea</taxon>
        <taxon>Rhabditida</taxon>
        <taxon>Rhabditina</taxon>
        <taxon>Rhabditomorpha</taxon>
        <taxon>Rhabditoidea</taxon>
        <taxon>Rhabditidae</taxon>
        <taxon>Peloderinae</taxon>
        <taxon>Caenorhabditis</taxon>
    </lineage>
</organism>
<dbReference type="AlphaFoldDB" id="A0A2G5U7H3"/>
<feature type="signal peptide" evidence="1">
    <location>
        <begin position="1"/>
        <end position="17"/>
    </location>
</feature>
<sequence length="318" mass="35887">MLNTVLIMLLVPTAGLGARYNSHLVKGWSNSDCVRPWQQAQMSKPTLRIPSRAIECHPDDHNCPAGRNPVCQYSLRSQKYVCCEDKKDADIPTCPKYYETLLLPCGNSVDSQCPRGYRCLGSLGDDSIKLCCKPNRTLEYREPEHTFRENRIVPRLLPIAPAYELIATFSDEQISMGQLFDASIIEKLADPPVMSAGVELQDEKLYTIILADATSKAVTWLVANIAAFDGQLEIHRRTKSAVSYQPPDETDKPVGMHTMILALFEQHDTWSQKDLARIAMDDFNFGEWLEEYAHVLPGQPLAATFYGYSTKKDDRKRI</sequence>